<dbReference type="SUPFAM" id="SSF55874">
    <property type="entry name" value="ATPase domain of HSP90 chaperone/DNA topoisomerase II/histidine kinase"/>
    <property type="match status" value="1"/>
</dbReference>
<keyword evidence="3" id="KW-1185">Reference proteome</keyword>
<dbReference type="EMBL" id="CP022129">
    <property type="protein sequence ID" value="ASF46016.1"/>
    <property type="molecule type" value="Genomic_DNA"/>
</dbReference>
<organism evidence="2 3">
    <name type="scientific">Methylovulum psychrotolerans</name>
    <dbReference type="NCBI Taxonomy" id="1704499"/>
    <lineage>
        <taxon>Bacteria</taxon>
        <taxon>Pseudomonadati</taxon>
        <taxon>Pseudomonadota</taxon>
        <taxon>Gammaproteobacteria</taxon>
        <taxon>Methylococcales</taxon>
        <taxon>Methylococcaceae</taxon>
        <taxon>Methylovulum</taxon>
    </lineage>
</organism>
<evidence type="ECO:0000313" key="3">
    <source>
        <dbReference type="Proteomes" id="UP000197019"/>
    </source>
</evidence>
<protein>
    <recommendedName>
        <fullName evidence="1">Histidine kinase/HSP90-like ATPase domain-containing protein</fullName>
    </recommendedName>
</protein>
<name>A0A1Z4BXI7_9GAMM</name>
<sequence length="162" mass="18090">MLATFKPGNGITLTISSNAEKISLVCEALHALCLYASGSPACALEVQHAAVEALNNVIIHAYHNQPNHEIIVRWSQEERLLRIEIIDTGTSMTFLPEPLLPDFAKEGSRGWWIINACVDDYYYQTIGQNEQAPLLRPGEKYPAIAALTAQPHQNILTFMKRF</sequence>
<dbReference type="Proteomes" id="UP000197019">
    <property type="component" value="Chromosome"/>
</dbReference>
<evidence type="ECO:0000313" key="2">
    <source>
        <dbReference type="EMBL" id="ASF46016.1"/>
    </source>
</evidence>
<feature type="domain" description="Histidine kinase/HSP90-like ATPase" evidence="1">
    <location>
        <begin position="16"/>
        <end position="125"/>
    </location>
</feature>
<dbReference type="RefSeq" id="WP_088618890.1">
    <property type="nucleotide sequence ID" value="NZ_CP022129.1"/>
</dbReference>
<dbReference type="Gene3D" id="3.30.565.10">
    <property type="entry name" value="Histidine kinase-like ATPase, C-terminal domain"/>
    <property type="match status" value="1"/>
</dbReference>
<evidence type="ECO:0000259" key="1">
    <source>
        <dbReference type="Pfam" id="PF13581"/>
    </source>
</evidence>
<dbReference type="KEGG" id="mpsy:CEK71_07925"/>
<dbReference type="InterPro" id="IPR036890">
    <property type="entry name" value="HATPase_C_sf"/>
</dbReference>
<dbReference type="AlphaFoldDB" id="A0A1Z4BXI7"/>
<dbReference type="OrthoDB" id="5769398at2"/>
<gene>
    <name evidence="2" type="ORF">CEK71_07925</name>
</gene>
<accession>A0A1Z4BXI7</accession>
<proteinExistence type="predicted"/>
<dbReference type="InterPro" id="IPR003594">
    <property type="entry name" value="HATPase_dom"/>
</dbReference>
<reference evidence="2 3" key="1">
    <citation type="submission" date="2017-06" db="EMBL/GenBank/DDBJ databases">
        <title>Genome Sequencing of the methanotroph Methylovulum psychrotolerants str. HV10-M2 isolated from a high-altitude environment.</title>
        <authorList>
            <person name="Mateos-Rivera A."/>
        </authorList>
    </citation>
    <scope>NUCLEOTIDE SEQUENCE [LARGE SCALE GENOMIC DNA]</scope>
    <source>
        <strain evidence="2 3">HV10_M2</strain>
    </source>
</reference>
<dbReference type="CDD" id="cd16936">
    <property type="entry name" value="HATPase_RsbW-like"/>
    <property type="match status" value="1"/>
</dbReference>
<dbReference type="Pfam" id="PF13581">
    <property type="entry name" value="HATPase_c_2"/>
    <property type="match status" value="1"/>
</dbReference>